<dbReference type="EMBL" id="JAKWBI020000023">
    <property type="protein sequence ID" value="KAJ2905845.1"/>
    <property type="molecule type" value="Genomic_DNA"/>
</dbReference>
<protein>
    <recommendedName>
        <fullName evidence="2">Amidase domain-containing protein</fullName>
    </recommendedName>
</protein>
<dbReference type="SUPFAM" id="SSF75304">
    <property type="entry name" value="Amidase signature (AS) enzymes"/>
    <property type="match status" value="1"/>
</dbReference>
<feature type="domain" description="Amidase" evidence="2">
    <location>
        <begin position="25"/>
        <end position="123"/>
    </location>
</feature>
<evidence type="ECO:0000256" key="1">
    <source>
        <dbReference type="SAM" id="MobiDB-lite"/>
    </source>
</evidence>
<organism evidence="3 4">
    <name type="scientific">Zalerion maritima</name>
    <dbReference type="NCBI Taxonomy" id="339359"/>
    <lineage>
        <taxon>Eukaryota</taxon>
        <taxon>Fungi</taxon>
        <taxon>Dikarya</taxon>
        <taxon>Ascomycota</taxon>
        <taxon>Pezizomycotina</taxon>
        <taxon>Sordariomycetes</taxon>
        <taxon>Lulworthiomycetidae</taxon>
        <taxon>Lulworthiales</taxon>
        <taxon>Lulworthiaceae</taxon>
        <taxon>Zalerion</taxon>
    </lineage>
</organism>
<name>A0AAD5WWZ2_9PEZI</name>
<gene>
    <name evidence="3" type="ORF">MKZ38_004093</name>
</gene>
<feature type="region of interest" description="Disordered" evidence="1">
    <location>
        <begin position="1"/>
        <end position="36"/>
    </location>
</feature>
<evidence type="ECO:0000313" key="3">
    <source>
        <dbReference type="EMBL" id="KAJ2905845.1"/>
    </source>
</evidence>
<accession>A0AAD5WWZ2</accession>
<dbReference type="Pfam" id="PF01425">
    <property type="entry name" value="Amidase"/>
    <property type="match status" value="1"/>
</dbReference>
<dbReference type="Proteomes" id="UP001201980">
    <property type="component" value="Unassembled WGS sequence"/>
</dbReference>
<reference evidence="3" key="1">
    <citation type="submission" date="2022-07" db="EMBL/GenBank/DDBJ databases">
        <title>Draft genome sequence of Zalerion maritima ATCC 34329, a (micro)plastics degrading marine fungus.</title>
        <authorList>
            <person name="Paco A."/>
            <person name="Goncalves M.F.M."/>
            <person name="Rocha-Santos T.A.P."/>
            <person name="Alves A."/>
        </authorList>
    </citation>
    <scope>NUCLEOTIDE SEQUENCE</scope>
    <source>
        <strain evidence="3">ATCC 34329</strain>
    </source>
</reference>
<keyword evidence="4" id="KW-1185">Reference proteome</keyword>
<dbReference type="AlphaFoldDB" id="A0AAD5WWZ2"/>
<dbReference type="PANTHER" id="PTHR42678:SF34">
    <property type="entry name" value="OS04G0183300 PROTEIN"/>
    <property type="match status" value="1"/>
</dbReference>
<evidence type="ECO:0000259" key="2">
    <source>
        <dbReference type="Pfam" id="PF01425"/>
    </source>
</evidence>
<dbReference type="PANTHER" id="PTHR42678">
    <property type="entry name" value="AMIDASE"/>
    <property type="match status" value="1"/>
</dbReference>
<proteinExistence type="predicted"/>
<sequence>MVTSGWSTVGGQTQSAYVNGNVDPKNDKNPSGSSCGSAVGVSAGYAPFSIGTETDGSLFCPADRAALCSMKPTVGLVPQAEIVPVSNTFDTPGPMTRSVHDLATLLDVLTSRVPAKSHTLNMTGSWSDISVASLDPTVWKIPGVFIRPVESATEHTICTRRLNSMVQISSLN</sequence>
<dbReference type="Gene3D" id="3.90.1300.10">
    <property type="entry name" value="Amidase signature (AS) domain"/>
    <property type="match status" value="1"/>
</dbReference>
<dbReference type="InterPro" id="IPR023631">
    <property type="entry name" value="Amidase_dom"/>
</dbReference>
<comment type="caution">
    <text evidence="3">The sequence shown here is derived from an EMBL/GenBank/DDBJ whole genome shotgun (WGS) entry which is preliminary data.</text>
</comment>
<dbReference type="InterPro" id="IPR036928">
    <property type="entry name" value="AS_sf"/>
</dbReference>
<feature type="compositionally biased region" description="Polar residues" evidence="1">
    <location>
        <begin position="1"/>
        <end position="18"/>
    </location>
</feature>
<evidence type="ECO:0000313" key="4">
    <source>
        <dbReference type="Proteomes" id="UP001201980"/>
    </source>
</evidence>